<dbReference type="GO" id="GO:0003746">
    <property type="term" value="F:translation elongation factor activity"/>
    <property type="evidence" value="ECO:0007669"/>
    <property type="project" value="TreeGrafter"/>
</dbReference>
<dbReference type="InterPro" id="IPR050055">
    <property type="entry name" value="EF-Tu_GTPase"/>
</dbReference>
<comment type="caution">
    <text evidence="1">The sequence shown here is derived from an EMBL/GenBank/DDBJ whole genome shotgun (WGS) entry which is preliminary data.</text>
</comment>
<dbReference type="PANTHER" id="PTHR43721:SF9">
    <property type="entry name" value="GTP-BINDING PROTEIN 1"/>
    <property type="match status" value="1"/>
</dbReference>
<proteinExistence type="predicted"/>
<organism evidence="1">
    <name type="scientific">marine sediment metagenome</name>
    <dbReference type="NCBI Taxonomy" id="412755"/>
    <lineage>
        <taxon>unclassified sequences</taxon>
        <taxon>metagenomes</taxon>
        <taxon>ecological metagenomes</taxon>
    </lineage>
</organism>
<dbReference type="PANTHER" id="PTHR43721">
    <property type="entry name" value="ELONGATION FACTOR TU-RELATED"/>
    <property type="match status" value="1"/>
</dbReference>
<accession>X1NRS2</accession>
<feature type="non-terminal residue" evidence="1">
    <location>
        <position position="1"/>
    </location>
</feature>
<dbReference type="EMBL" id="BARV01032227">
    <property type="protein sequence ID" value="GAI32911.1"/>
    <property type="molecule type" value="Genomic_DNA"/>
</dbReference>
<gene>
    <name evidence="1" type="ORF">S06H3_50855</name>
</gene>
<sequence>DNTVGGYIDIRMAVAGNVDSSKSSTVGVLIKGVLDNGRGSARLNVFNHKHEITSGRTSSIGQQIMGFDSEGNVVNAKYKVKAPSWKEIVEQSSKIITFLIWLVMRSI</sequence>
<protein>
    <submittedName>
        <fullName evidence="1">Uncharacterized protein</fullName>
    </submittedName>
</protein>
<dbReference type="Gene3D" id="3.40.50.300">
    <property type="entry name" value="P-loop containing nucleotide triphosphate hydrolases"/>
    <property type="match status" value="1"/>
</dbReference>
<reference evidence="1" key="1">
    <citation type="journal article" date="2014" name="Front. Microbiol.">
        <title>High frequency of phylogenetically diverse reductive dehalogenase-homologous genes in deep subseafloor sedimentary metagenomes.</title>
        <authorList>
            <person name="Kawai M."/>
            <person name="Futagami T."/>
            <person name="Toyoda A."/>
            <person name="Takaki Y."/>
            <person name="Nishi S."/>
            <person name="Hori S."/>
            <person name="Arai W."/>
            <person name="Tsubouchi T."/>
            <person name="Morono Y."/>
            <person name="Uchiyama I."/>
            <person name="Ito T."/>
            <person name="Fujiyama A."/>
            <person name="Inagaki F."/>
            <person name="Takami H."/>
        </authorList>
    </citation>
    <scope>NUCLEOTIDE SEQUENCE</scope>
    <source>
        <strain evidence="1">Expedition CK06-06</strain>
    </source>
</reference>
<evidence type="ECO:0000313" key="1">
    <source>
        <dbReference type="EMBL" id="GAI32911.1"/>
    </source>
</evidence>
<name>X1NRS2_9ZZZZ</name>
<dbReference type="AlphaFoldDB" id="X1NRS2"/>
<dbReference type="InterPro" id="IPR027417">
    <property type="entry name" value="P-loop_NTPase"/>
</dbReference>